<keyword evidence="7" id="KW-0228">DNA excision</keyword>
<evidence type="ECO:0000256" key="11">
    <source>
        <dbReference type="SAM" id="MobiDB-lite"/>
    </source>
</evidence>
<evidence type="ECO:0000256" key="7">
    <source>
        <dbReference type="ARBA" id="ARBA00022769"/>
    </source>
</evidence>
<evidence type="ECO:0000256" key="3">
    <source>
        <dbReference type="ARBA" id="ARBA00017589"/>
    </source>
</evidence>
<comment type="caution">
    <text evidence="12">The sequence shown here is derived from an EMBL/GenBank/DDBJ whole genome shotgun (WGS) entry which is preliminary data.</text>
</comment>
<feature type="compositionally biased region" description="Polar residues" evidence="11">
    <location>
        <begin position="162"/>
        <end position="173"/>
    </location>
</feature>
<name>A0A851PCG3_9GALL</name>
<gene>
    <name evidence="12" type="primary">Pold3</name>
    <name evidence="12" type="ORF">PENPIL_R02597</name>
</gene>
<dbReference type="PANTHER" id="PTHR17598:SF13">
    <property type="entry name" value="DNA POLYMERASE DELTA SUBUNIT 3"/>
    <property type="match status" value="1"/>
</dbReference>
<dbReference type="EMBL" id="WBMW01005291">
    <property type="protein sequence ID" value="NXC49035.1"/>
    <property type="molecule type" value="Genomic_DNA"/>
</dbReference>
<dbReference type="FunFam" id="3.90.1030.20:FF:000001">
    <property type="entry name" value="DNA polymerase delta 3, accessory subunit"/>
    <property type="match status" value="1"/>
</dbReference>
<dbReference type="GO" id="GO:0006297">
    <property type="term" value="P:nucleotide-excision repair, DNA gap filling"/>
    <property type="evidence" value="ECO:0007669"/>
    <property type="project" value="TreeGrafter"/>
</dbReference>
<keyword evidence="13" id="KW-1185">Reference proteome</keyword>
<evidence type="ECO:0000256" key="9">
    <source>
        <dbReference type="ARBA" id="ARBA00023242"/>
    </source>
</evidence>
<evidence type="ECO:0000256" key="1">
    <source>
        <dbReference type="ARBA" id="ARBA00004123"/>
    </source>
</evidence>
<dbReference type="OrthoDB" id="514823at2759"/>
<evidence type="ECO:0000256" key="5">
    <source>
        <dbReference type="ARBA" id="ARBA00022705"/>
    </source>
</evidence>
<keyword evidence="8" id="KW-0234">DNA repair</keyword>
<organism evidence="12 13">
    <name type="scientific">Penelope pileata</name>
    <dbReference type="NCBI Taxonomy" id="1118817"/>
    <lineage>
        <taxon>Eukaryota</taxon>
        <taxon>Metazoa</taxon>
        <taxon>Chordata</taxon>
        <taxon>Craniata</taxon>
        <taxon>Vertebrata</taxon>
        <taxon>Euteleostomi</taxon>
        <taxon>Archelosauria</taxon>
        <taxon>Archosauria</taxon>
        <taxon>Dinosauria</taxon>
        <taxon>Saurischia</taxon>
        <taxon>Theropoda</taxon>
        <taxon>Coelurosauria</taxon>
        <taxon>Aves</taxon>
        <taxon>Neognathae</taxon>
        <taxon>Galloanserae</taxon>
        <taxon>Galliformes</taxon>
        <taxon>Cracidae</taxon>
        <taxon>Penelope</taxon>
    </lineage>
</organism>
<dbReference type="GO" id="GO:1904161">
    <property type="term" value="P:DNA synthesis involved in UV-damage excision repair"/>
    <property type="evidence" value="ECO:0007669"/>
    <property type="project" value="TreeGrafter"/>
</dbReference>
<keyword evidence="5" id="KW-0235">DNA replication</keyword>
<evidence type="ECO:0000256" key="8">
    <source>
        <dbReference type="ARBA" id="ARBA00023204"/>
    </source>
</evidence>
<dbReference type="GO" id="GO:0003887">
    <property type="term" value="F:DNA-directed DNA polymerase activity"/>
    <property type="evidence" value="ECO:0007669"/>
    <property type="project" value="TreeGrafter"/>
</dbReference>
<feature type="compositionally biased region" description="Basic residues" evidence="11">
    <location>
        <begin position="371"/>
        <end position="380"/>
    </location>
</feature>
<dbReference type="Proteomes" id="UP000613066">
    <property type="component" value="Unassembled WGS sequence"/>
</dbReference>
<keyword evidence="4" id="KW-0963">Cytoplasm</keyword>
<proteinExistence type="predicted"/>
<evidence type="ECO:0000313" key="12">
    <source>
        <dbReference type="EMBL" id="NXC49035.1"/>
    </source>
</evidence>
<dbReference type="AlphaFoldDB" id="A0A851PCG3"/>
<dbReference type="InterPro" id="IPR019038">
    <property type="entry name" value="POLD3"/>
</dbReference>
<reference evidence="12" key="1">
    <citation type="submission" date="2019-09" db="EMBL/GenBank/DDBJ databases">
        <title>Bird 10,000 Genomes (B10K) Project - Family phase.</title>
        <authorList>
            <person name="Zhang G."/>
        </authorList>
    </citation>
    <scope>NUCLEOTIDE SEQUENCE</scope>
    <source>
        <strain evidence="12">B10K-DU-001-08</strain>
        <tissue evidence="12">Muscle</tissue>
    </source>
</reference>
<feature type="non-terminal residue" evidence="12">
    <location>
        <position position="1"/>
    </location>
</feature>
<feature type="non-terminal residue" evidence="12">
    <location>
        <position position="393"/>
    </location>
</feature>
<evidence type="ECO:0000256" key="2">
    <source>
        <dbReference type="ARBA" id="ARBA00004496"/>
    </source>
</evidence>
<accession>A0A851PCG3</accession>
<feature type="region of interest" description="Disordered" evidence="11">
    <location>
        <begin position="248"/>
        <end position="380"/>
    </location>
</feature>
<feature type="compositionally biased region" description="Low complexity" evidence="11">
    <location>
        <begin position="215"/>
        <end position="229"/>
    </location>
</feature>
<comment type="subcellular location">
    <subcellularLocation>
        <location evidence="2">Cytoplasm</location>
    </subcellularLocation>
    <subcellularLocation>
        <location evidence="1">Nucleus</location>
    </subcellularLocation>
</comment>
<protein>
    <recommendedName>
        <fullName evidence="3">DNA polymerase delta subunit 3</fullName>
    </recommendedName>
    <alternativeName>
        <fullName evidence="10">DNA polymerase delta subunit p66</fullName>
    </alternativeName>
</protein>
<evidence type="ECO:0000256" key="6">
    <source>
        <dbReference type="ARBA" id="ARBA00022763"/>
    </source>
</evidence>
<dbReference type="InterPro" id="IPR041913">
    <property type="entry name" value="POLD3_sf"/>
</dbReference>
<evidence type="ECO:0000313" key="13">
    <source>
        <dbReference type="Proteomes" id="UP000613066"/>
    </source>
</evidence>
<dbReference type="GO" id="GO:0043625">
    <property type="term" value="C:delta DNA polymerase complex"/>
    <property type="evidence" value="ECO:0007669"/>
    <property type="project" value="InterPro"/>
</dbReference>
<dbReference type="Gene3D" id="3.90.1030.20">
    <property type="entry name" value="DNA polymerase delta, p66 (Cdc27) subunit, wHTH domain"/>
    <property type="match status" value="1"/>
</dbReference>
<feature type="compositionally biased region" description="Low complexity" evidence="11">
    <location>
        <begin position="149"/>
        <end position="161"/>
    </location>
</feature>
<evidence type="ECO:0000256" key="4">
    <source>
        <dbReference type="ARBA" id="ARBA00022490"/>
    </source>
</evidence>
<keyword evidence="9" id="KW-0539">Nucleus</keyword>
<dbReference type="GO" id="GO:0005737">
    <property type="term" value="C:cytoplasm"/>
    <property type="evidence" value="ECO:0007669"/>
    <property type="project" value="UniProtKB-SubCell"/>
</dbReference>
<feature type="region of interest" description="Disordered" evidence="11">
    <location>
        <begin position="148"/>
        <end position="229"/>
    </location>
</feature>
<dbReference type="Pfam" id="PF09507">
    <property type="entry name" value="CDC27"/>
    <property type="match status" value="1"/>
</dbReference>
<dbReference type="GO" id="GO:0006271">
    <property type="term" value="P:DNA strand elongation involved in DNA replication"/>
    <property type="evidence" value="ECO:0007669"/>
    <property type="project" value="TreeGrafter"/>
</dbReference>
<evidence type="ECO:0000256" key="10">
    <source>
        <dbReference type="ARBA" id="ARBA00083711"/>
    </source>
</evidence>
<sequence>MEDELYLENIDEFVTDQNRIVTYKWLSYTLGVHVNQAKQMLSEYVERKRKENSGAQLHVTYLVAGNFIQNGHVCHKIAVVREDKLEAMKSKLATVTGVHVYSIQKALLKDSGPLYNTDYDIVKTNLQNCNKFSAIHCATAVPRTPAEMAQARASAQAASQAPTDTSSISTPTVNGHGPSAPKQSSQQPKGIMGMFAAKAASKAQDANKESKAKEAPSVSAVSSKPPAKSNIMNNFFGKAAMNKLKVNSVPEQPKEEKEAIKTSVPVAEPESSPNTAVEKPGRKAEPAKIQQKDKKSKMKKVDKSDSEEEREPENQKKKRKRIKQLESDSSDEEDVLPSPTAEEEKAPSPPPPVPALKTELEPAPTEASAGGKKRKRKRVLKSKMFVDEEEGCM</sequence>
<keyword evidence="6" id="KW-0227">DNA damage</keyword>
<feature type="compositionally biased region" description="Basic and acidic residues" evidence="11">
    <location>
        <begin position="279"/>
        <end position="304"/>
    </location>
</feature>
<feature type="compositionally biased region" description="Basic and acidic residues" evidence="11">
    <location>
        <begin position="205"/>
        <end position="214"/>
    </location>
</feature>
<dbReference type="PANTHER" id="PTHR17598">
    <property type="entry name" value="DNA POLYMERASE DELTA SUBUNIT 3"/>
    <property type="match status" value="1"/>
</dbReference>